<dbReference type="HOGENOM" id="CLU_2475298_0_0_1"/>
<proteinExistence type="predicted"/>
<reference evidence="2" key="2">
    <citation type="submission" date="2015-06" db="UniProtKB">
        <authorList>
            <consortium name="EnsemblMetazoa"/>
        </authorList>
    </citation>
    <scope>IDENTIFICATION</scope>
</reference>
<dbReference type="InterPro" id="IPR019034">
    <property type="entry name" value="UPF0390"/>
</dbReference>
<feature type="region of interest" description="Disordered" evidence="1">
    <location>
        <begin position="65"/>
        <end position="88"/>
    </location>
</feature>
<dbReference type="Proteomes" id="UP000015102">
    <property type="component" value="Unassembled WGS sequence"/>
</dbReference>
<dbReference type="AlphaFoldDB" id="T1H0Y7"/>
<evidence type="ECO:0000256" key="1">
    <source>
        <dbReference type="SAM" id="MobiDB-lite"/>
    </source>
</evidence>
<evidence type="ECO:0000313" key="2">
    <source>
        <dbReference type="EnsemblMetazoa" id="MESCA009834-PA"/>
    </source>
</evidence>
<accession>T1H0Y7</accession>
<protein>
    <submittedName>
        <fullName evidence="2">Uncharacterized protein</fullName>
    </submittedName>
</protein>
<keyword evidence="3" id="KW-1185">Reference proteome</keyword>
<organism evidence="2 3">
    <name type="scientific">Megaselia scalaris</name>
    <name type="common">Humpbacked fly</name>
    <name type="synonym">Phora scalaris</name>
    <dbReference type="NCBI Taxonomy" id="36166"/>
    <lineage>
        <taxon>Eukaryota</taxon>
        <taxon>Metazoa</taxon>
        <taxon>Ecdysozoa</taxon>
        <taxon>Arthropoda</taxon>
        <taxon>Hexapoda</taxon>
        <taxon>Insecta</taxon>
        <taxon>Pterygota</taxon>
        <taxon>Neoptera</taxon>
        <taxon>Endopterygota</taxon>
        <taxon>Diptera</taxon>
        <taxon>Brachycera</taxon>
        <taxon>Muscomorpha</taxon>
        <taxon>Platypezoidea</taxon>
        <taxon>Phoridae</taxon>
        <taxon>Megaseliini</taxon>
        <taxon>Megaselia</taxon>
    </lineage>
</organism>
<dbReference type="Pfam" id="PF09495">
    <property type="entry name" value="DUF2462"/>
    <property type="match status" value="1"/>
</dbReference>
<name>T1H0Y7_MEGSC</name>
<sequence>VNQDFLQLDAPIQAKKTKFTENQKIKEAISRSVNKNMENELRGRANDSVTRISSAQKAVADHHKAKAAQAESSIKVQGDIKESANSME</sequence>
<evidence type="ECO:0000313" key="3">
    <source>
        <dbReference type="Proteomes" id="UP000015102"/>
    </source>
</evidence>
<reference evidence="3" key="1">
    <citation type="submission" date="2013-02" db="EMBL/GenBank/DDBJ databases">
        <authorList>
            <person name="Hughes D."/>
        </authorList>
    </citation>
    <scope>NUCLEOTIDE SEQUENCE</scope>
    <source>
        <strain>Durham</strain>
        <strain evidence="3">NC isolate 2 -- Noor lab</strain>
    </source>
</reference>
<dbReference type="EnsemblMetazoa" id="MESCA009834-RA">
    <property type="protein sequence ID" value="MESCA009834-PA"/>
    <property type="gene ID" value="MESCA009834"/>
</dbReference>
<dbReference type="EMBL" id="CAQQ02074058">
    <property type="status" value="NOT_ANNOTATED_CDS"/>
    <property type="molecule type" value="Genomic_DNA"/>
</dbReference>